<gene>
    <name evidence="2" type="ORF">Gotri_014862</name>
</gene>
<dbReference type="AlphaFoldDB" id="A0A7J9DYA7"/>
<feature type="compositionally biased region" description="Basic residues" evidence="1">
    <location>
        <begin position="26"/>
        <end position="37"/>
    </location>
</feature>
<evidence type="ECO:0000313" key="3">
    <source>
        <dbReference type="Proteomes" id="UP000593568"/>
    </source>
</evidence>
<proteinExistence type="predicted"/>
<sequence length="45" mass="5126">MVDIEPKQLSLLSVASLLIVKDRSHQKSNRKPLRGTVKHFDNNDP</sequence>
<accession>A0A7J9DYA7</accession>
<name>A0A7J9DYA7_9ROSI</name>
<evidence type="ECO:0000313" key="2">
    <source>
        <dbReference type="EMBL" id="MBA0765706.1"/>
    </source>
</evidence>
<protein>
    <submittedName>
        <fullName evidence="2">Uncharacterized protein</fullName>
    </submittedName>
</protein>
<organism evidence="2 3">
    <name type="scientific">Gossypium trilobum</name>
    <dbReference type="NCBI Taxonomy" id="34281"/>
    <lineage>
        <taxon>Eukaryota</taxon>
        <taxon>Viridiplantae</taxon>
        <taxon>Streptophyta</taxon>
        <taxon>Embryophyta</taxon>
        <taxon>Tracheophyta</taxon>
        <taxon>Spermatophyta</taxon>
        <taxon>Magnoliopsida</taxon>
        <taxon>eudicotyledons</taxon>
        <taxon>Gunneridae</taxon>
        <taxon>Pentapetalae</taxon>
        <taxon>rosids</taxon>
        <taxon>malvids</taxon>
        <taxon>Malvales</taxon>
        <taxon>Malvaceae</taxon>
        <taxon>Malvoideae</taxon>
        <taxon>Gossypium</taxon>
    </lineage>
</organism>
<feature type="non-terminal residue" evidence="2">
    <location>
        <position position="45"/>
    </location>
</feature>
<feature type="region of interest" description="Disordered" evidence="1">
    <location>
        <begin position="23"/>
        <end position="45"/>
    </location>
</feature>
<dbReference type="EMBL" id="JABEZW010000005">
    <property type="protein sequence ID" value="MBA0765706.1"/>
    <property type="molecule type" value="Genomic_DNA"/>
</dbReference>
<comment type="caution">
    <text evidence="2">The sequence shown here is derived from an EMBL/GenBank/DDBJ whole genome shotgun (WGS) entry which is preliminary data.</text>
</comment>
<keyword evidence="3" id="KW-1185">Reference proteome</keyword>
<dbReference type="Proteomes" id="UP000593568">
    <property type="component" value="Unassembled WGS sequence"/>
</dbReference>
<evidence type="ECO:0000256" key="1">
    <source>
        <dbReference type="SAM" id="MobiDB-lite"/>
    </source>
</evidence>
<reference evidence="2 3" key="1">
    <citation type="journal article" date="2019" name="Genome Biol. Evol.">
        <title>Insights into the evolution of the New World diploid cottons (Gossypium, subgenus Houzingenia) based on genome sequencing.</title>
        <authorList>
            <person name="Grover C.E."/>
            <person name="Arick M.A. 2nd"/>
            <person name="Thrash A."/>
            <person name="Conover J.L."/>
            <person name="Sanders W.S."/>
            <person name="Peterson D.G."/>
            <person name="Frelichowski J.E."/>
            <person name="Scheffler J.A."/>
            <person name="Scheffler B.E."/>
            <person name="Wendel J.F."/>
        </authorList>
    </citation>
    <scope>NUCLEOTIDE SEQUENCE [LARGE SCALE GENOMIC DNA]</scope>
    <source>
        <strain evidence="2">8</strain>
        <tissue evidence="2">Leaf</tissue>
    </source>
</reference>